<dbReference type="Pfam" id="PF01408">
    <property type="entry name" value="GFO_IDH_MocA"/>
    <property type="match status" value="1"/>
</dbReference>
<dbReference type="SUPFAM" id="SSF55347">
    <property type="entry name" value="Glyceraldehyde-3-phosphate dehydrogenase-like, C-terminal domain"/>
    <property type="match status" value="1"/>
</dbReference>
<feature type="domain" description="Gfo/Idh/MocA-like oxidoreductase N-terminal" evidence="1">
    <location>
        <begin position="1"/>
        <end position="118"/>
    </location>
</feature>
<dbReference type="Proteomes" id="UP000274920">
    <property type="component" value="Unassembled WGS sequence"/>
</dbReference>
<dbReference type="AlphaFoldDB" id="A0A426DL02"/>
<dbReference type="EMBL" id="RHJS01000002">
    <property type="protein sequence ID" value="RRK33372.1"/>
    <property type="molecule type" value="Genomic_DNA"/>
</dbReference>
<dbReference type="Gene3D" id="3.30.360.10">
    <property type="entry name" value="Dihydrodipicolinate Reductase, domain 2"/>
    <property type="match status" value="1"/>
</dbReference>
<comment type="caution">
    <text evidence="3">The sequence shown here is derived from an EMBL/GenBank/DDBJ whole genome shotgun (WGS) entry which is preliminary data.</text>
</comment>
<keyword evidence="4" id="KW-1185">Reference proteome</keyword>
<feature type="domain" description="GFO/IDH/MocA-like oxidoreductase" evidence="2">
    <location>
        <begin position="129"/>
        <end position="272"/>
    </location>
</feature>
<proteinExistence type="predicted"/>
<name>A0A426DL02_9FIRM</name>
<organism evidence="3 4">
    <name type="scientific">Schaedlerella arabinosiphila</name>
    <dbReference type="NCBI Taxonomy" id="2044587"/>
    <lineage>
        <taxon>Bacteria</taxon>
        <taxon>Bacillati</taxon>
        <taxon>Bacillota</taxon>
        <taxon>Clostridia</taxon>
        <taxon>Lachnospirales</taxon>
        <taxon>Lachnospiraceae</taxon>
        <taxon>Schaedlerella</taxon>
    </lineage>
</organism>
<dbReference type="Pfam" id="PF22725">
    <property type="entry name" value="GFO_IDH_MocA_C3"/>
    <property type="match status" value="1"/>
</dbReference>
<dbReference type="Gene3D" id="3.40.50.720">
    <property type="entry name" value="NAD(P)-binding Rossmann-like Domain"/>
    <property type="match status" value="1"/>
</dbReference>
<dbReference type="InterPro" id="IPR000683">
    <property type="entry name" value="Gfo/Idh/MocA-like_OxRdtase_N"/>
</dbReference>
<dbReference type="SUPFAM" id="SSF51735">
    <property type="entry name" value="NAD(P)-binding Rossmann-fold domains"/>
    <property type="match status" value="1"/>
</dbReference>
<protein>
    <submittedName>
        <fullName evidence="3">Gfo/Idh/MocA family oxidoreductase</fullName>
    </submittedName>
</protein>
<evidence type="ECO:0000259" key="2">
    <source>
        <dbReference type="Pfam" id="PF22725"/>
    </source>
</evidence>
<accession>A0A426DL02</accession>
<dbReference type="InterPro" id="IPR051317">
    <property type="entry name" value="Gfo/Idh/MocA_oxidoreduct"/>
</dbReference>
<dbReference type="PANTHER" id="PTHR43708">
    <property type="entry name" value="CONSERVED EXPRESSED OXIDOREDUCTASE (EUROFUNG)"/>
    <property type="match status" value="1"/>
</dbReference>
<dbReference type="InterPro" id="IPR055170">
    <property type="entry name" value="GFO_IDH_MocA-like_dom"/>
</dbReference>
<reference evidence="3" key="1">
    <citation type="submission" date="2018-10" db="EMBL/GenBank/DDBJ databases">
        <title>Schaedlerella arabinophila gen. nov. sp. nov., isolated from the mouse intestinal tract and comparative analysis with the genome of the closely related altered Schaedler flora strain ASF502.</title>
        <authorList>
            <person name="Miyake S."/>
            <person name="Soh M."/>
            <person name="Seedorf H."/>
        </authorList>
    </citation>
    <scope>NUCLEOTIDE SEQUENCE [LARGE SCALE GENOMIC DNA]</scope>
    <source>
        <strain evidence="3">DSM 106076</strain>
    </source>
</reference>
<dbReference type="GO" id="GO:0000166">
    <property type="term" value="F:nucleotide binding"/>
    <property type="evidence" value="ECO:0007669"/>
    <property type="project" value="InterPro"/>
</dbReference>
<evidence type="ECO:0000313" key="4">
    <source>
        <dbReference type="Proteomes" id="UP000274920"/>
    </source>
</evidence>
<sequence>MRIAIIGSGNIANTHAQELTGMGKKIALVVGIIPEQTEDFQRKWDVEEASTDFQRALDPDITTVHVCTPPTLHYQMVKDLILAGKHVICEKPLCLTAAEAKELYELALSRKIVTAVNFNVRYHEACNAFRKKVSSEDFGRLCLVHGTYEQEFHVLPADYMWRYQEALAGPMRATTEIGSHWIDLVRFLTGEEIVSVSATYGKFTPDRYVKDEMMYETLQEGSEKIRVDSDDAVIAALRFGSGAIGNLFLSEVTHGRSNYVSMEITGTRQTIRWDSEDPYKLYTAEKFGGTLQETNAFAGGFPNTFSAFFREVYRDMDAGTPSAAPTYPTFQDGYRNAAVCEAIYSSANHHSIWTEVK</sequence>
<gene>
    <name evidence="3" type="ORF">EBB54_20005</name>
</gene>
<dbReference type="InterPro" id="IPR036291">
    <property type="entry name" value="NAD(P)-bd_dom_sf"/>
</dbReference>
<evidence type="ECO:0000259" key="1">
    <source>
        <dbReference type="Pfam" id="PF01408"/>
    </source>
</evidence>
<dbReference type="RefSeq" id="WP_125128637.1">
    <property type="nucleotide sequence ID" value="NZ_RHJS01000002.1"/>
</dbReference>
<evidence type="ECO:0000313" key="3">
    <source>
        <dbReference type="EMBL" id="RRK33372.1"/>
    </source>
</evidence>
<dbReference type="PANTHER" id="PTHR43708:SF3">
    <property type="entry name" value="OXIDOREDUCTASE"/>
    <property type="match status" value="1"/>
</dbReference>